<organism evidence="1 2">
    <name type="scientific">Vaccinium darrowii</name>
    <dbReference type="NCBI Taxonomy" id="229202"/>
    <lineage>
        <taxon>Eukaryota</taxon>
        <taxon>Viridiplantae</taxon>
        <taxon>Streptophyta</taxon>
        <taxon>Embryophyta</taxon>
        <taxon>Tracheophyta</taxon>
        <taxon>Spermatophyta</taxon>
        <taxon>Magnoliopsida</taxon>
        <taxon>eudicotyledons</taxon>
        <taxon>Gunneridae</taxon>
        <taxon>Pentapetalae</taxon>
        <taxon>asterids</taxon>
        <taxon>Ericales</taxon>
        <taxon>Ericaceae</taxon>
        <taxon>Vaccinioideae</taxon>
        <taxon>Vaccinieae</taxon>
        <taxon>Vaccinium</taxon>
    </lineage>
</organism>
<name>A0ACB7XKI4_9ERIC</name>
<dbReference type="Proteomes" id="UP000828048">
    <property type="component" value="Chromosome 10"/>
</dbReference>
<gene>
    <name evidence="1" type="ORF">Vadar_023112</name>
</gene>
<reference evidence="1 2" key="1">
    <citation type="journal article" date="2021" name="Hortic Res">
        <title>High-quality reference genome and annotation aids understanding of berry development for evergreen blueberry (Vaccinium darrowii).</title>
        <authorList>
            <person name="Yu J."/>
            <person name="Hulse-Kemp A.M."/>
            <person name="Babiker E."/>
            <person name="Staton M."/>
        </authorList>
    </citation>
    <scope>NUCLEOTIDE SEQUENCE [LARGE SCALE GENOMIC DNA]</scope>
    <source>
        <strain evidence="2">cv. NJ 8807/NJ 8810</strain>
        <tissue evidence="1">Young leaf</tissue>
    </source>
</reference>
<protein>
    <submittedName>
        <fullName evidence="1">Uncharacterized protein</fullName>
    </submittedName>
</protein>
<evidence type="ECO:0000313" key="1">
    <source>
        <dbReference type="EMBL" id="KAH7840903.1"/>
    </source>
</evidence>
<proteinExistence type="predicted"/>
<sequence>MFKTGRWRNEKNKFKAVFKLQFHATQLEQVGGDALMISLVPADFGKPTVRSEKAAIRDGSCYWENPVQETVKLFQDPKSGKIQEKMYYFVISTGSSKAGLNTKCNSTLHVSIQRLQENVDQRDREEKENTKTKPTDRSLKTQLRSDDADVNIKSNSTEDGPLTNKIPQTALLNGNRPASSGSDLTMSSSESSSSLNTPTESPCPREVTSDDKSQESSEIMIEKLKTELIAVSRVAEVSELELQSLRKQIAKERKRGQDLSREVATLQEERDAFKEKWERRMDEAMVENKLKLQGGNSFALVGELRQELNDEKDLNANLRLQLQKMQESNAELILALRDLDTMIEQKDKELCNLSNRLERFQENKSKLEMCDDEEKKALEEVVIDCGNAKEPQLPDQKSMEVYDELQRSRIDDLEMQMEQLSLDYEILKQENNELSYKLEQSRVQEQLKMQYECSLSFDTVNELESQIENLESELEKRSSECLETLAAVTKLETQIEDLEEEMEKHARRFEADLEILMAAKVEQEQRAIRAEAALKKMRWQNLNTAERLQDELRRVLAEVAFTLEANEKMTTKAETEASELRLQKSYLEELVSKAKEEIQSVSDWYEAKLHDMQSEIEHVKKPEEETHTGLSQEILVLKAEIGRLEAENDTLHDEFQRIESLKDELEQMKTLMEEKEILLQRGSVERIDFESMIASLRKDAEQLIEELDLLRGLKDENILIIENLQLELDTLKSKHNESNHSLFEEIQMLTAEIGRLETENNTLQDEVQRIESLKDELEQMKTLMEEKEILLQRGNMERIDFESMIALLRKDAEKLTEELDLLRCLKDENKLVIENLQLELDTLKSKHSESEHSLFEEIQMLKAEIGRLETENNTLHDEVHRIESLKDELEQTKTLMEEKEILLQRGNVERKDFERTIVLLRKDAEKLAEELDLLRGLKDENKFIIENLQLELDTLKSKHNESKDSLFEDDFGKEKLRNQVCQVDGDQNAEDSFSDLEKQLKDNEAYCLVAKDSEGIALNGNIPEEVKNPSMMHMGGSCDEVSLGKEMEASIFSTLHEGYRHELLKEMELLREKNTSMEGELKQMHDMYSEISLKFAEVEGERQRLLMTVRNRKNRKKNDS</sequence>
<accession>A0ACB7XKI4</accession>
<evidence type="ECO:0000313" key="2">
    <source>
        <dbReference type="Proteomes" id="UP000828048"/>
    </source>
</evidence>
<dbReference type="EMBL" id="CM037160">
    <property type="protein sequence ID" value="KAH7840903.1"/>
    <property type="molecule type" value="Genomic_DNA"/>
</dbReference>
<keyword evidence="2" id="KW-1185">Reference proteome</keyword>
<comment type="caution">
    <text evidence="1">The sequence shown here is derived from an EMBL/GenBank/DDBJ whole genome shotgun (WGS) entry which is preliminary data.</text>
</comment>